<dbReference type="InterPro" id="IPR036322">
    <property type="entry name" value="WD40_repeat_dom_sf"/>
</dbReference>
<sequence length="841" mass="92563">MTVAPSSEDAVSPTILTSRTFPGIIPSTSHHNVSWNDDGQCLFLTKKGVNIVTPYLTTTLAPPPTLVDPSLSLENPSSVINESRRKAALAIGEDGSDDDGLDTFEEVPSGPEKQSKGKGKRRRPKAGEIKFWATGIEVDKDGKRNEYYGWNDIGDEISTVLTEREITTRQAIWSPSGLSDLGGSLLVVLSSSMQVSVYAPRNDPYTKQWDEIADLTSIIRGSLPSTSTHGGLSVEGNLEMRTMCLQWSSHLPLPSLIGVDGSILALGNRAGTVSFWNYGPEKHFRQLHYIQICEAGGWVSDMAWSEWNILDNMTCEAHLALSMTDGSIRITSIRRQVEADSLGKKRWNLEVQEPVLIDRGDKRFITSLRWVDDVLIWTKSGTVHIFAAEGNATVQWHGIVALRLKRVGNWASANALGPCVGIHRINRDTIIVVLSSLTSHIITDFAAAPRLAHPHESLRAALALRDMFEDHLLADPLIKMRYRSVELQTEGWTANTTGWTSLGWGGVGSWVTEPISFHTLDSATEGKRSMNFVLGNMGKAIPAADSTVFQALQAVLSDPPNLLLTSSGRVLLPYLLHINSLKQPESISEQLLTLLDSVPNNQAEARRDEQKELVQRFWSDRKLNGFRLAFVLASWCTTAFSSLTDNYQQLTNVISSSISACLLQSLLGWFTSDSSNTFLGNLDRQFIDQIIKAAHQLPGIVAGDQLSEMIADATRKLDQAEMGRKSDEGSEERCPACRTEVGSTGVCAKGHVWSRCSITQLLITHPHYRVCSTCPAISLLPKRHLASPVAVDEQGRDYDYQRFIQIDQSHPHSHGGDDLIQIALEAAIGCIKCGGRWQRAV</sequence>
<dbReference type="SUPFAM" id="SSF50978">
    <property type="entry name" value="WD40 repeat-like"/>
    <property type="match status" value="1"/>
</dbReference>
<reference evidence="4" key="1">
    <citation type="submission" date="2013-07" db="EMBL/GenBank/DDBJ databases">
        <authorList>
            <consortium name="The Broad Institute Genome Sequencing Platform"/>
            <person name="Cuomo C."/>
            <person name="Litvintseva A."/>
            <person name="Chen Y."/>
            <person name="Heitman J."/>
            <person name="Sun S."/>
            <person name="Springer D."/>
            <person name="Dromer F."/>
            <person name="Young S.K."/>
            <person name="Zeng Q."/>
            <person name="Gargeya S."/>
            <person name="Fitzgerald M."/>
            <person name="Abouelleil A."/>
            <person name="Alvarado L."/>
            <person name="Berlin A.M."/>
            <person name="Chapman S.B."/>
            <person name="Dewar J."/>
            <person name="Goldberg J."/>
            <person name="Griggs A."/>
            <person name="Gujja S."/>
            <person name="Hansen M."/>
            <person name="Howarth C."/>
            <person name="Imamovic A."/>
            <person name="Larimer J."/>
            <person name="McCowan C."/>
            <person name="Murphy C."/>
            <person name="Pearson M."/>
            <person name="Priest M."/>
            <person name="Roberts A."/>
            <person name="Saif S."/>
            <person name="Shea T."/>
            <person name="Sykes S."/>
            <person name="Wortman J."/>
            <person name="Nusbaum C."/>
            <person name="Birren B."/>
        </authorList>
    </citation>
    <scope>NUCLEOTIDE SEQUENCE</scope>
    <source>
        <strain evidence="4">CBS 10737</strain>
    </source>
</reference>
<dbReference type="Proteomes" id="UP000094020">
    <property type="component" value="Chromosome 5"/>
</dbReference>
<dbReference type="PANTHER" id="PTHR15496">
    <property type="entry name" value="GENERAL TRANSCRIPTION FACTOR 3C POLYPEPTIDE 4 FAMILY"/>
    <property type="match status" value="1"/>
</dbReference>
<gene>
    <name evidence="4" type="ORF">I206_104189</name>
</gene>
<evidence type="ECO:0000313" key="5">
    <source>
        <dbReference type="Proteomes" id="UP000094020"/>
    </source>
</evidence>
<evidence type="ECO:0008006" key="6">
    <source>
        <dbReference type="Google" id="ProtNLM"/>
    </source>
</evidence>
<name>A0AAJ8L438_9TREE</name>
<feature type="region of interest" description="Disordered" evidence="1">
    <location>
        <begin position="92"/>
        <end position="124"/>
    </location>
</feature>
<feature type="compositionally biased region" description="Acidic residues" evidence="1">
    <location>
        <begin position="94"/>
        <end position="105"/>
    </location>
</feature>
<dbReference type="GO" id="GO:0000127">
    <property type="term" value="C:transcription factor TFIIIC complex"/>
    <property type="evidence" value="ECO:0007669"/>
    <property type="project" value="InterPro"/>
</dbReference>
<proteinExistence type="predicted"/>
<evidence type="ECO:0000313" key="4">
    <source>
        <dbReference type="EMBL" id="WWC70239.1"/>
    </source>
</evidence>
<accession>A0AAJ8L438</accession>
<dbReference type="EMBL" id="CP144523">
    <property type="protein sequence ID" value="WWC70239.1"/>
    <property type="molecule type" value="Genomic_DNA"/>
</dbReference>
<dbReference type="GO" id="GO:0006384">
    <property type="term" value="P:transcription initiation at RNA polymerase III promoter"/>
    <property type="evidence" value="ECO:0007669"/>
    <property type="project" value="InterPro"/>
</dbReference>
<dbReference type="InterPro" id="IPR044230">
    <property type="entry name" value="GTF3C4"/>
</dbReference>
<keyword evidence="5" id="KW-1185">Reference proteome</keyword>
<dbReference type="PANTHER" id="PTHR15496:SF2">
    <property type="entry name" value="GENERAL TRANSCRIPTION FACTOR 3C POLYPEPTIDE 4"/>
    <property type="match status" value="1"/>
</dbReference>
<organism evidence="4 5">
    <name type="scientific">Kwoniella pini CBS 10737</name>
    <dbReference type="NCBI Taxonomy" id="1296096"/>
    <lineage>
        <taxon>Eukaryota</taxon>
        <taxon>Fungi</taxon>
        <taxon>Dikarya</taxon>
        <taxon>Basidiomycota</taxon>
        <taxon>Agaricomycotina</taxon>
        <taxon>Tremellomycetes</taxon>
        <taxon>Tremellales</taxon>
        <taxon>Cryptococcaceae</taxon>
        <taxon>Kwoniella</taxon>
    </lineage>
</organism>
<dbReference type="Gene3D" id="2.130.10.10">
    <property type="entry name" value="YVTN repeat-like/Quinoprotein amine dehydrogenase"/>
    <property type="match status" value="1"/>
</dbReference>
<dbReference type="GO" id="GO:0004402">
    <property type="term" value="F:histone acetyltransferase activity"/>
    <property type="evidence" value="ECO:0007669"/>
    <property type="project" value="InterPro"/>
</dbReference>
<dbReference type="Pfam" id="PF12660">
    <property type="entry name" value="zf-TFIIIC"/>
    <property type="match status" value="1"/>
</dbReference>
<feature type="domain" description="Transcription factor IIIC putative zinc-finger" evidence="3">
    <location>
        <begin position="730"/>
        <end position="836"/>
    </location>
</feature>
<dbReference type="InterPro" id="IPR015943">
    <property type="entry name" value="WD40/YVTN_repeat-like_dom_sf"/>
</dbReference>
<dbReference type="Pfam" id="PF12657">
    <property type="entry name" value="TFIIIC_delta"/>
    <property type="match status" value="1"/>
</dbReference>
<protein>
    <recommendedName>
        <fullName evidence="6">Transcription factor IIIC 90kDa subunit N-terminal domain-containing protein</fullName>
    </recommendedName>
</protein>
<dbReference type="AlphaFoldDB" id="A0AAJ8L438"/>
<feature type="domain" description="Transcription factor IIIC 90kDa subunit N-terminal" evidence="2">
    <location>
        <begin position="35"/>
        <end position="442"/>
    </location>
</feature>
<dbReference type="InterPro" id="IPR024764">
    <property type="entry name" value="TFIIIC_Znf"/>
</dbReference>
<dbReference type="GeneID" id="30172605"/>
<dbReference type="InterPro" id="IPR024761">
    <property type="entry name" value="TFIIIC_delta_N"/>
</dbReference>
<evidence type="ECO:0000259" key="3">
    <source>
        <dbReference type="Pfam" id="PF12660"/>
    </source>
</evidence>
<evidence type="ECO:0000256" key="1">
    <source>
        <dbReference type="SAM" id="MobiDB-lite"/>
    </source>
</evidence>
<dbReference type="RefSeq" id="XP_019010931.2">
    <property type="nucleotide sequence ID" value="XM_019155973.2"/>
</dbReference>
<reference evidence="4" key="2">
    <citation type="submission" date="2024-02" db="EMBL/GenBank/DDBJ databases">
        <title>Comparative genomics of Cryptococcus and Kwoniella reveals pathogenesis evolution and contrasting modes of karyotype evolution via chromosome fusion or intercentromeric recombination.</title>
        <authorList>
            <person name="Coelho M.A."/>
            <person name="David-Palma M."/>
            <person name="Shea T."/>
            <person name="Bowers K."/>
            <person name="McGinley-Smith S."/>
            <person name="Mohammad A.W."/>
            <person name="Gnirke A."/>
            <person name="Yurkov A.M."/>
            <person name="Nowrousian M."/>
            <person name="Sun S."/>
            <person name="Cuomo C.A."/>
            <person name="Heitman J."/>
        </authorList>
    </citation>
    <scope>NUCLEOTIDE SEQUENCE</scope>
    <source>
        <strain evidence="4">CBS 10737</strain>
    </source>
</reference>
<dbReference type="KEGG" id="kpin:30172605"/>
<evidence type="ECO:0000259" key="2">
    <source>
        <dbReference type="Pfam" id="PF12657"/>
    </source>
</evidence>